<organism evidence="1 2">
    <name type="scientific">Ditylenchus destructor</name>
    <dbReference type="NCBI Taxonomy" id="166010"/>
    <lineage>
        <taxon>Eukaryota</taxon>
        <taxon>Metazoa</taxon>
        <taxon>Ecdysozoa</taxon>
        <taxon>Nematoda</taxon>
        <taxon>Chromadorea</taxon>
        <taxon>Rhabditida</taxon>
        <taxon>Tylenchina</taxon>
        <taxon>Tylenchomorpha</taxon>
        <taxon>Sphaerularioidea</taxon>
        <taxon>Anguinidae</taxon>
        <taxon>Anguininae</taxon>
        <taxon>Ditylenchus</taxon>
    </lineage>
</organism>
<protein>
    <submittedName>
        <fullName evidence="1">Uncharacterized protein</fullName>
    </submittedName>
</protein>
<evidence type="ECO:0000313" key="2">
    <source>
        <dbReference type="Proteomes" id="UP001201812"/>
    </source>
</evidence>
<proteinExistence type="predicted"/>
<keyword evidence="2" id="KW-1185">Reference proteome</keyword>
<dbReference type="EMBL" id="JAKKPZ010000711">
    <property type="protein sequence ID" value="KAI1692810.1"/>
    <property type="molecule type" value="Genomic_DNA"/>
</dbReference>
<dbReference type="AlphaFoldDB" id="A0AAD4MFE9"/>
<sequence>MMNDASEVDENLIRLISTCRELSLTGDHTSLWLPQVLTIDSLERLSIESCKTDINISSRDIVKFLFNSKTYRNPRKLVIHVVFSRRSSQALVSAVEKDQFQLHFRLKVYTMKNKKVPRQVAKRRRVNSSSAGQNPTFPRKKAQILDDTWFEILKYFTCPELPQMSLVSPQVDGVIQRNLSRLPPPQALESVEISSFLSRIDRVESSMARSLQLLFHPIVYFKTLRDIICNREDRYIRCHSLNMKTSDGLPDVQGTIPTVVIDCYPFEEEYRAHLGENLIGREGDSQGADALYEIENVDKRVRISLFEIHTYTYSYWHERYRAILKFISK</sequence>
<comment type="caution">
    <text evidence="1">The sequence shown here is derived from an EMBL/GenBank/DDBJ whole genome shotgun (WGS) entry which is preliminary data.</text>
</comment>
<name>A0AAD4MFE9_9BILA</name>
<evidence type="ECO:0000313" key="1">
    <source>
        <dbReference type="EMBL" id="KAI1692810.1"/>
    </source>
</evidence>
<reference evidence="1" key="1">
    <citation type="submission" date="2022-01" db="EMBL/GenBank/DDBJ databases">
        <title>Genome Sequence Resource for Two Populations of Ditylenchus destructor, the Migratory Endoparasitic Phytonematode.</title>
        <authorList>
            <person name="Zhang H."/>
            <person name="Lin R."/>
            <person name="Xie B."/>
        </authorList>
    </citation>
    <scope>NUCLEOTIDE SEQUENCE</scope>
    <source>
        <strain evidence="1">BazhouSP</strain>
    </source>
</reference>
<accession>A0AAD4MFE9</accession>
<gene>
    <name evidence="1" type="ORF">DdX_21030</name>
</gene>
<dbReference type="Proteomes" id="UP001201812">
    <property type="component" value="Unassembled WGS sequence"/>
</dbReference>